<evidence type="ECO:0000313" key="1">
    <source>
        <dbReference type="EMBL" id="APT89766.1"/>
    </source>
</evidence>
<evidence type="ECO:0000313" key="2">
    <source>
        <dbReference type="Proteomes" id="UP000185469"/>
    </source>
</evidence>
<dbReference type="KEGG" id="csph:CSPHI_00075"/>
<dbReference type="EMBL" id="CP009248">
    <property type="protein sequence ID" value="APT89766.1"/>
    <property type="molecule type" value="Genomic_DNA"/>
</dbReference>
<gene>
    <name evidence="1" type="ORF">CSPHI_00075</name>
</gene>
<organism evidence="1 2">
    <name type="scientific">Corynebacterium sphenisci DSM 44792</name>
    <dbReference type="NCBI Taxonomy" id="1437874"/>
    <lineage>
        <taxon>Bacteria</taxon>
        <taxon>Bacillati</taxon>
        <taxon>Actinomycetota</taxon>
        <taxon>Actinomycetes</taxon>
        <taxon>Mycobacteriales</taxon>
        <taxon>Corynebacteriaceae</taxon>
        <taxon>Corynebacterium</taxon>
    </lineage>
</organism>
<proteinExistence type="predicted"/>
<dbReference type="AlphaFoldDB" id="A0A1L7CV53"/>
<accession>A0A1L7CV53</accession>
<dbReference type="Proteomes" id="UP000185469">
    <property type="component" value="Chromosome"/>
</dbReference>
<dbReference type="Pfam" id="PF07751">
    <property type="entry name" value="Abi_2"/>
    <property type="match status" value="1"/>
</dbReference>
<name>A0A1L7CV53_9CORY</name>
<dbReference type="InterPro" id="IPR011664">
    <property type="entry name" value="Abi_system_AbiD/AbiF-like"/>
</dbReference>
<protein>
    <recommendedName>
        <fullName evidence="3">CAAX protease</fullName>
    </recommendedName>
</protein>
<sequence>MEQRVRYLVDHGYVDGSTITDAHRSRLAALNFHYFLGYAGNYRALADRGRTGLPAKDAADLFRLIDLDARLAGMVHDRLRAVEWRLRAMVVDLYCGTYGPTGFLDEGRYLRVSKDEPARAMVATILRDIYRHDEPYVGRALDAAWADRAGERPRKYRPGDHDLLLELAGELPLWAVIDAFSLGTLGRFIMTCDGDAGAPLWRDLAGQLGVNARIFPTQIKAVTYLRNTVAHHSRLWMRTTRDGAKKPKRFAKRLRDVDSKSMYWAILALATFLPGAEGRRFVAELDDFLDGEDLYRRGITRSG</sequence>
<keyword evidence="2" id="KW-1185">Reference proteome</keyword>
<evidence type="ECO:0008006" key="3">
    <source>
        <dbReference type="Google" id="ProtNLM"/>
    </source>
</evidence>
<reference evidence="1 2" key="1">
    <citation type="submission" date="2014-08" db="EMBL/GenBank/DDBJ databases">
        <title>Complete genome sequence of Corynebacterium sphenisci CECT 5990(T) (=DSM 44792(T)), isolated from healthy wild penguins.</title>
        <authorList>
            <person name="Ruckert C."/>
            <person name="Albersmeier A."/>
            <person name="Winkler A."/>
            <person name="Kalinowski J."/>
        </authorList>
    </citation>
    <scope>NUCLEOTIDE SEQUENCE [LARGE SCALE GENOMIC DNA]</scope>
    <source>
        <strain evidence="1 2">DSM 44792</strain>
    </source>
</reference>